<protein>
    <submittedName>
        <fullName evidence="4">Murein DD-endopeptidase MepM/ murein hydrolase activator NlpD</fullName>
    </submittedName>
</protein>
<dbReference type="InterPro" id="IPR050570">
    <property type="entry name" value="Cell_wall_metabolism_enzyme"/>
</dbReference>
<dbReference type="InterPro" id="IPR011055">
    <property type="entry name" value="Dup_hybrid_motif"/>
</dbReference>
<reference evidence="4 5" key="1">
    <citation type="submission" date="2023-07" db="EMBL/GenBank/DDBJ databases">
        <title>Genomic Encyclopedia of Type Strains, Phase IV (KMG-IV): sequencing the most valuable type-strain genomes for metagenomic binning, comparative biology and taxonomic classification.</title>
        <authorList>
            <person name="Goeker M."/>
        </authorList>
    </citation>
    <scope>NUCLEOTIDE SEQUENCE [LARGE SCALE GENOMIC DNA]</scope>
    <source>
        <strain evidence="4 5">DSM 15561</strain>
    </source>
</reference>
<dbReference type="GO" id="GO:0016787">
    <property type="term" value="F:hydrolase activity"/>
    <property type="evidence" value="ECO:0007669"/>
    <property type="project" value="UniProtKB-KW"/>
</dbReference>
<proteinExistence type="inferred from homology"/>
<comment type="caution">
    <text evidence="4">The sequence shown here is derived from an EMBL/GenBank/DDBJ whole genome shotgun (WGS) entry which is preliminary data.</text>
</comment>
<dbReference type="PROSITE" id="PS51782">
    <property type="entry name" value="LYSM"/>
    <property type="match status" value="1"/>
</dbReference>
<accession>A0ABU0LUE0</accession>
<dbReference type="SMART" id="SM00257">
    <property type="entry name" value="LysM"/>
    <property type="match status" value="1"/>
</dbReference>
<feature type="domain" description="LysM" evidence="3">
    <location>
        <begin position="179"/>
        <end position="223"/>
    </location>
</feature>
<dbReference type="Gene3D" id="3.10.350.10">
    <property type="entry name" value="LysM domain"/>
    <property type="match status" value="1"/>
</dbReference>
<feature type="region of interest" description="Disordered" evidence="2">
    <location>
        <begin position="245"/>
        <end position="266"/>
    </location>
</feature>
<dbReference type="Gene3D" id="2.70.70.10">
    <property type="entry name" value="Glucose Permease (Domain IIA)"/>
    <property type="match status" value="1"/>
</dbReference>
<dbReference type="EMBL" id="JAUSVR010000011">
    <property type="protein sequence ID" value="MDQ0512311.1"/>
    <property type="molecule type" value="Genomic_DNA"/>
</dbReference>
<keyword evidence="5" id="KW-1185">Reference proteome</keyword>
<dbReference type="Proteomes" id="UP001235094">
    <property type="component" value="Unassembled WGS sequence"/>
</dbReference>
<dbReference type="SUPFAM" id="SSF54106">
    <property type="entry name" value="LysM domain"/>
    <property type="match status" value="1"/>
</dbReference>
<feature type="region of interest" description="Disordered" evidence="2">
    <location>
        <begin position="88"/>
        <end position="110"/>
    </location>
</feature>
<dbReference type="InterPro" id="IPR036779">
    <property type="entry name" value="LysM_dom_sf"/>
</dbReference>
<evidence type="ECO:0000256" key="2">
    <source>
        <dbReference type="SAM" id="MobiDB-lite"/>
    </source>
</evidence>
<organism evidence="4 5">
    <name type="scientific">Ancylobacter amanitiformis</name>
    <dbReference type="NCBI Taxonomy" id="217069"/>
    <lineage>
        <taxon>Bacteria</taxon>
        <taxon>Pseudomonadati</taxon>
        <taxon>Pseudomonadota</taxon>
        <taxon>Alphaproteobacteria</taxon>
        <taxon>Hyphomicrobiales</taxon>
        <taxon>Xanthobacteraceae</taxon>
        <taxon>Ancylobacter</taxon>
    </lineage>
</organism>
<dbReference type="Pfam" id="PF01476">
    <property type="entry name" value="LysM"/>
    <property type="match status" value="1"/>
</dbReference>
<name>A0ABU0LUE0_9HYPH</name>
<dbReference type="CDD" id="cd12797">
    <property type="entry name" value="M23_peptidase"/>
    <property type="match status" value="1"/>
</dbReference>
<dbReference type="Pfam" id="PF01551">
    <property type="entry name" value="Peptidase_M23"/>
    <property type="match status" value="1"/>
</dbReference>
<dbReference type="SUPFAM" id="SSF51261">
    <property type="entry name" value="Duplicated hybrid motif"/>
    <property type="match status" value="1"/>
</dbReference>
<comment type="similarity">
    <text evidence="1">Belongs to the E.coli NlpD/Haemophilus LppB family.</text>
</comment>
<evidence type="ECO:0000256" key="1">
    <source>
        <dbReference type="ARBA" id="ARBA00038420"/>
    </source>
</evidence>
<dbReference type="PROSITE" id="PS51257">
    <property type="entry name" value="PROKAR_LIPOPROTEIN"/>
    <property type="match status" value="1"/>
</dbReference>
<dbReference type="PANTHER" id="PTHR21666:SF263">
    <property type="entry name" value="MUREIN HYDROLASE ACTIVATOR NLPD"/>
    <property type="match status" value="1"/>
</dbReference>
<gene>
    <name evidence="4" type="ORF">QOZ99_003213</name>
</gene>
<evidence type="ECO:0000313" key="4">
    <source>
        <dbReference type="EMBL" id="MDQ0512311.1"/>
    </source>
</evidence>
<feature type="compositionally biased region" description="Low complexity" evidence="2">
    <location>
        <begin position="94"/>
        <end position="108"/>
    </location>
</feature>
<dbReference type="CDD" id="cd00118">
    <property type="entry name" value="LysM"/>
    <property type="match status" value="1"/>
</dbReference>
<keyword evidence="4" id="KW-0378">Hydrolase</keyword>
<dbReference type="PANTHER" id="PTHR21666">
    <property type="entry name" value="PEPTIDASE-RELATED"/>
    <property type="match status" value="1"/>
</dbReference>
<dbReference type="RefSeq" id="WP_306890989.1">
    <property type="nucleotide sequence ID" value="NZ_JAUSVR010000011.1"/>
</dbReference>
<sequence>MRLSVVALIGGTAAACSSDSARFSSAGGQAGQGGPAYTGSVAAAPTGAVQSAPMNAPGGPAVASGYPAPAYGAPAPYGAAPAPYSQQQLASATPANAAPQYPGQAYPNPAYPNPAYPAPGYPNAAAPAPQYPNAQYQAPQYPAPAVAQPQPLYGTQPQQLAAPAAAPVRAPQVAAATTGAHVVQPGETLSSISRNYGISRSALAAANGVDFNAQVQIGRKLVIPGAGAAGNPVAAAPKPLTHEVASAAPATGAKPAPLAAPTPHVAAAPAPQKPAVVAAAPAPAPVQPAVEKPQTIAAVKPAETPDDARAAGGTQFRWPVRGRVISGFGPKPGGQKNEGINVSVPEGTSVKAAEDGVVAYAGSELKGYGNLVLIKHADGYVTAYAHNSELDVKKGDPVKRGQVIAKAGQTGNVNSPQVHFEIRKGSEPVDPSQYLAGL</sequence>
<dbReference type="InterPro" id="IPR018392">
    <property type="entry name" value="LysM"/>
</dbReference>
<evidence type="ECO:0000259" key="3">
    <source>
        <dbReference type="PROSITE" id="PS51782"/>
    </source>
</evidence>
<dbReference type="InterPro" id="IPR016047">
    <property type="entry name" value="M23ase_b-sheet_dom"/>
</dbReference>
<evidence type="ECO:0000313" key="5">
    <source>
        <dbReference type="Proteomes" id="UP001235094"/>
    </source>
</evidence>